<dbReference type="CDD" id="cd01949">
    <property type="entry name" value="GGDEF"/>
    <property type="match status" value="1"/>
</dbReference>
<dbReference type="InterPro" id="IPR029787">
    <property type="entry name" value="Nucleotide_cyclase"/>
</dbReference>
<dbReference type="SUPFAM" id="SSF55073">
    <property type="entry name" value="Nucleotide cyclase"/>
    <property type="match status" value="1"/>
</dbReference>
<dbReference type="PANTHER" id="PTHR45138:SF9">
    <property type="entry name" value="DIGUANYLATE CYCLASE DGCM-RELATED"/>
    <property type="match status" value="1"/>
</dbReference>
<dbReference type="GO" id="GO:0043709">
    <property type="term" value="P:cell adhesion involved in single-species biofilm formation"/>
    <property type="evidence" value="ECO:0007669"/>
    <property type="project" value="TreeGrafter"/>
</dbReference>
<dbReference type="STRING" id="1527607.SAMN05428957_11312"/>
<dbReference type="Gene3D" id="3.30.450.20">
    <property type="entry name" value="PAS domain"/>
    <property type="match status" value="1"/>
</dbReference>
<dbReference type="Gene3D" id="2.10.70.100">
    <property type="match status" value="1"/>
</dbReference>
<dbReference type="InterPro" id="IPR043128">
    <property type="entry name" value="Rev_trsase/Diguanyl_cyclase"/>
</dbReference>
<dbReference type="InterPro" id="IPR013655">
    <property type="entry name" value="PAS_fold_3"/>
</dbReference>
<evidence type="ECO:0000256" key="3">
    <source>
        <dbReference type="SAM" id="Phobius"/>
    </source>
</evidence>
<proteinExistence type="predicted"/>
<dbReference type="GO" id="GO:0052621">
    <property type="term" value="F:diguanylate cyclase activity"/>
    <property type="evidence" value="ECO:0007669"/>
    <property type="project" value="UniProtKB-EC"/>
</dbReference>
<name>A0A1G9VIF2_9BURK</name>
<dbReference type="FunFam" id="3.30.70.270:FF:000001">
    <property type="entry name" value="Diguanylate cyclase domain protein"/>
    <property type="match status" value="1"/>
</dbReference>
<protein>
    <recommendedName>
        <fullName evidence="1">diguanylate cyclase</fullName>
        <ecNumber evidence="1">2.7.7.65</ecNumber>
    </recommendedName>
</protein>
<accession>A0A1G9VIF2</accession>
<evidence type="ECO:0000259" key="4">
    <source>
        <dbReference type="PROSITE" id="PS50887"/>
    </source>
</evidence>
<reference evidence="6" key="1">
    <citation type="submission" date="2016-10" db="EMBL/GenBank/DDBJ databases">
        <authorList>
            <person name="Varghese N."/>
            <person name="Submissions S."/>
        </authorList>
    </citation>
    <scope>NUCLEOTIDE SEQUENCE [LARGE SCALE GENOMIC DNA]</scope>
    <source>
        <strain evidence="6">EPL6</strain>
    </source>
</reference>
<dbReference type="SUPFAM" id="SSF55785">
    <property type="entry name" value="PYP-like sensor domain (PAS domain)"/>
    <property type="match status" value="1"/>
</dbReference>
<dbReference type="PROSITE" id="PS50887">
    <property type="entry name" value="GGDEF"/>
    <property type="match status" value="1"/>
</dbReference>
<dbReference type="Pfam" id="PF00990">
    <property type="entry name" value="GGDEF"/>
    <property type="match status" value="1"/>
</dbReference>
<dbReference type="NCBIfam" id="TIGR00254">
    <property type="entry name" value="GGDEF"/>
    <property type="match status" value="1"/>
</dbReference>
<sequence>MPPSRPPVRRRLPGGLLRAGWLAPLGLLLLALLLAWGARLLYAEREQHYRHIIESSLAAINQLQVRSVASWRQRRLGEAEALSSDAVLARAVALWQQQPTPVRQERLRERLAGLVEHMQYAAAYLVDLEGRLLLDPQGVAGGSLPQAERAALEQALALGQAQATELQQHARFAFPYVALVAPLYDESGPVGALWLVLDARVALYPLLQAWPGGSRTSAASMLLRRQGDEVLFLSPLRQQAVPPASLRLNLWRSPDAPVVRAAQGARGTLYGHNHQGTAVLASAGAVPGTSWLLVSEIDAAEAFAEIRYGGWLSLTLYVSLSMLLLGTLATLWQRRAWRRERGFKERVQEQMRWLEAAQRAASVGYFVYDAERKLFTMSDMANTIFGLPLESDMTLRQWIEMLDGQDREPMLQAHARAIAEHRPLRVQYRIHPQGGLPLRWVEVRAEFGDGKGSPRSRMTGTVQDITERRQAELQLEHYRAALEAQVRIDPLTRLANRMALDEHMAQEWERAQRGAAPLALLMIDVDRFKAYNDHYGHVAGDRCLQSVARALALDSGRAGDLVARYGGEEFAVLLPGADEAQALAVAERLRLAVRALGLEHAAGAGEDGIVTVSVGVASVLPHQLAQPPAGAGMDAAQVLLRRADAALYRAKRCGRDQSMLYGPHCDNELHAPAGQVDGENV</sequence>
<dbReference type="EMBL" id="FNHP01000013">
    <property type="protein sequence ID" value="SDM71896.1"/>
    <property type="molecule type" value="Genomic_DNA"/>
</dbReference>
<comment type="catalytic activity">
    <reaction evidence="2">
        <text>2 GTP = 3',3'-c-di-GMP + 2 diphosphate</text>
        <dbReference type="Rhea" id="RHEA:24898"/>
        <dbReference type="ChEBI" id="CHEBI:33019"/>
        <dbReference type="ChEBI" id="CHEBI:37565"/>
        <dbReference type="ChEBI" id="CHEBI:58805"/>
        <dbReference type="EC" id="2.7.7.65"/>
    </reaction>
</comment>
<dbReference type="EC" id="2.7.7.65" evidence="1"/>
<dbReference type="PANTHER" id="PTHR45138">
    <property type="entry name" value="REGULATORY COMPONENTS OF SENSORY TRANSDUCTION SYSTEM"/>
    <property type="match status" value="1"/>
</dbReference>
<evidence type="ECO:0000313" key="5">
    <source>
        <dbReference type="EMBL" id="SDM71896.1"/>
    </source>
</evidence>
<dbReference type="Pfam" id="PF08447">
    <property type="entry name" value="PAS_3"/>
    <property type="match status" value="1"/>
</dbReference>
<keyword evidence="6" id="KW-1185">Reference proteome</keyword>
<keyword evidence="3" id="KW-0472">Membrane</keyword>
<keyword evidence="3" id="KW-1133">Transmembrane helix</keyword>
<feature type="domain" description="GGDEF" evidence="4">
    <location>
        <begin position="516"/>
        <end position="663"/>
    </location>
</feature>
<dbReference type="GO" id="GO:0005886">
    <property type="term" value="C:plasma membrane"/>
    <property type="evidence" value="ECO:0007669"/>
    <property type="project" value="TreeGrafter"/>
</dbReference>
<dbReference type="Proteomes" id="UP000198552">
    <property type="component" value="Unassembled WGS sequence"/>
</dbReference>
<gene>
    <name evidence="5" type="ORF">SAMN05428957_11312</name>
</gene>
<evidence type="ECO:0000313" key="6">
    <source>
        <dbReference type="Proteomes" id="UP000198552"/>
    </source>
</evidence>
<dbReference type="NCBIfam" id="TIGR00229">
    <property type="entry name" value="sensory_box"/>
    <property type="match status" value="1"/>
</dbReference>
<dbReference type="InterPro" id="IPR035965">
    <property type="entry name" value="PAS-like_dom_sf"/>
</dbReference>
<dbReference type="OrthoDB" id="9813903at2"/>
<dbReference type="InterPro" id="IPR000014">
    <property type="entry name" value="PAS"/>
</dbReference>
<evidence type="ECO:0000256" key="2">
    <source>
        <dbReference type="ARBA" id="ARBA00034247"/>
    </source>
</evidence>
<dbReference type="RefSeq" id="WP_091572650.1">
    <property type="nucleotide sequence ID" value="NZ_FNHP01000013.1"/>
</dbReference>
<keyword evidence="3" id="KW-0812">Transmembrane</keyword>
<feature type="transmembrane region" description="Helical" evidence="3">
    <location>
        <begin position="308"/>
        <end position="332"/>
    </location>
</feature>
<dbReference type="AlphaFoldDB" id="A0A1G9VIF2"/>
<dbReference type="InterPro" id="IPR050469">
    <property type="entry name" value="Diguanylate_Cyclase"/>
</dbReference>
<dbReference type="CDD" id="cd00130">
    <property type="entry name" value="PAS"/>
    <property type="match status" value="1"/>
</dbReference>
<dbReference type="Gene3D" id="3.30.70.270">
    <property type="match status" value="1"/>
</dbReference>
<dbReference type="InterPro" id="IPR000160">
    <property type="entry name" value="GGDEF_dom"/>
</dbReference>
<organism evidence="5 6">
    <name type="scientific">Oryzisolibacter propanilivorax</name>
    <dbReference type="NCBI Taxonomy" id="1527607"/>
    <lineage>
        <taxon>Bacteria</taxon>
        <taxon>Pseudomonadati</taxon>
        <taxon>Pseudomonadota</taxon>
        <taxon>Betaproteobacteria</taxon>
        <taxon>Burkholderiales</taxon>
        <taxon>Comamonadaceae</taxon>
        <taxon>Oryzisolibacter</taxon>
    </lineage>
</organism>
<dbReference type="SMART" id="SM00267">
    <property type="entry name" value="GGDEF"/>
    <property type="match status" value="1"/>
</dbReference>
<evidence type="ECO:0000256" key="1">
    <source>
        <dbReference type="ARBA" id="ARBA00012528"/>
    </source>
</evidence>
<dbReference type="GO" id="GO:1902201">
    <property type="term" value="P:negative regulation of bacterial-type flagellum-dependent cell motility"/>
    <property type="evidence" value="ECO:0007669"/>
    <property type="project" value="TreeGrafter"/>
</dbReference>